<organism evidence="1 2">
    <name type="scientific">Morchella conica CCBAS932</name>
    <dbReference type="NCBI Taxonomy" id="1392247"/>
    <lineage>
        <taxon>Eukaryota</taxon>
        <taxon>Fungi</taxon>
        <taxon>Dikarya</taxon>
        <taxon>Ascomycota</taxon>
        <taxon>Pezizomycotina</taxon>
        <taxon>Pezizomycetes</taxon>
        <taxon>Pezizales</taxon>
        <taxon>Morchellaceae</taxon>
        <taxon>Morchella</taxon>
    </lineage>
</organism>
<evidence type="ECO:0000313" key="1">
    <source>
        <dbReference type="EMBL" id="RPB07160.1"/>
    </source>
</evidence>
<dbReference type="OrthoDB" id="10437235at2759"/>
<protein>
    <submittedName>
        <fullName evidence="1">Uncharacterized protein</fullName>
    </submittedName>
</protein>
<dbReference type="Proteomes" id="UP000277580">
    <property type="component" value="Unassembled WGS sequence"/>
</dbReference>
<reference evidence="1 2" key="1">
    <citation type="journal article" date="2018" name="Nat. Ecol. Evol.">
        <title>Pezizomycetes genomes reveal the molecular basis of ectomycorrhizal truffle lifestyle.</title>
        <authorList>
            <person name="Murat C."/>
            <person name="Payen T."/>
            <person name="Noel B."/>
            <person name="Kuo A."/>
            <person name="Morin E."/>
            <person name="Chen J."/>
            <person name="Kohler A."/>
            <person name="Krizsan K."/>
            <person name="Balestrini R."/>
            <person name="Da Silva C."/>
            <person name="Montanini B."/>
            <person name="Hainaut M."/>
            <person name="Levati E."/>
            <person name="Barry K.W."/>
            <person name="Belfiori B."/>
            <person name="Cichocki N."/>
            <person name="Clum A."/>
            <person name="Dockter R.B."/>
            <person name="Fauchery L."/>
            <person name="Guy J."/>
            <person name="Iotti M."/>
            <person name="Le Tacon F."/>
            <person name="Lindquist E.A."/>
            <person name="Lipzen A."/>
            <person name="Malagnac F."/>
            <person name="Mello A."/>
            <person name="Molinier V."/>
            <person name="Miyauchi S."/>
            <person name="Poulain J."/>
            <person name="Riccioni C."/>
            <person name="Rubini A."/>
            <person name="Sitrit Y."/>
            <person name="Splivallo R."/>
            <person name="Traeger S."/>
            <person name="Wang M."/>
            <person name="Zifcakova L."/>
            <person name="Wipf D."/>
            <person name="Zambonelli A."/>
            <person name="Paolocci F."/>
            <person name="Nowrousian M."/>
            <person name="Ottonello S."/>
            <person name="Baldrian P."/>
            <person name="Spatafora J.W."/>
            <person name="Henrissat B."/>
            <person name="Nagy L.G."/>
            <person name="Aury J.M."/>
            <person name="Wincker P."/>
            <person name="Grigoriev I.V."/>
            <person name="Bonfante P."/>
            <person name="Martin F.M."/>
        </authorList>
    </citation>
    <scope>NUCLEOTIDE SEQUENCE [LARGE SCALE GENOMIC DNA]</scope>
    <source>
        <strain evidence="1 2">CCBAS932</strain>
    </source>
</reference>
<dbReference type="EMBL" id="ML119193">
    <property type="protein sequence ID" value="RPB07160.1"/>
    <property type="molecule type" value="Genomic_DNA"/>
</dbReference>
<dbReference type="AlphaFoldDB" id="A0A3N4K9F5"/>
<accession>A0A3N4K9F5</accession>
<evidence type="ECO:0000313" key="2">
    <source>
        <dbReference type="Proteomes" id="UP000277580"/>
    </source>
</evidence>
<sequence length="150" mass="17062">MRDFLQTPTDCVSLRIRNYSRRFPSAQINQRSLGNMFKLPLLLCRSTALHTFKVFALCLVRNIWQYGVGCAAESLISDTSRRALTSAVTRTHNRGREQASCSPRNVFSATLPSLTARYRLLAGVGGRLWENTNRVGRRKWTTKKLGELRT</sequence>
<proteinExistence type="predicted"/>
<dbReference type="InParanoid" id="A0A3N4K9F5"/>
<gene>
    <name evidence="1" type="ORF">P167DRAFT_424249</name>
</gene>
<name>A0A3N4K9F5_9PEZI</name>
<keyword evidence="2" id="KW-1185">Reference proteome</keyword>